<dbReference type="AlphaFoldDB" id="A0A1F5YS94"/>
<dbReference type="EMBL" id="MFJA01000039">
    <property type="protein sequence ID" value="OGG03101.1"/>
    <property type="molecule type" value="Genomic_DNA"/>
</dbReference>
<proteinExistence type="predicted"/>
<dbReference type="InterPro" id="IPR046342">
    <property type="entry name" value="CBS_dom_sf"/>
</dbReference>
<feature type="domain" description="CBS" evidence="3">
    <location>
        <begin position="94"/>
        <end position="151"/>
    </location>
</feature>
<dbReference type="PROSITE" id="PS51371">
    <property type="entry name" value="CBS"/>
    <property type="match status" value="2"/>
</dbReference>
<dbReference type="STRING" id="1798371.A2W14_04495"/>
<dbReference type="Gene3D" id="3.10.580.10">
    <property type="entry name" value="CBS-domain"/>
    <property type="match status" value="2"/>
</dbReference>
<protein>
    <recommendedName>
        <fullName evidence="3">CBS domain-containing protein</fullName>
    </recommendedName>
</protein>
<feature type="domain" description="CBS" evidence="3">
    <location>
        <begin position="7"/>
        <end position="67"/>
    </location>
</feature>
<evidence type="ECO:0000259" key="3">
    <source>
        <dbReference type="PROSITE" id="PS51371"/>
    </source>
</evidence>
<dbReference type="Pfam" id="PF00571">
    <property type="entry name" value="CBS"/>
    <property type="match status" value="2"/>
</dbReference>
<dbReference type="Proteomes" id="UP000176665">
    <property type="component" value="Unassembled WGS sequence"/>
</dbReference>
<dbReference type="SMART" id="SM00116">
    <property type="entry name" value="CBS"/>
    <property type="match status" value="2"/>
</dbReference>
<reference evidence="4 5" key="1">
    <citation type="journal article" date="2016" name="Nat. Commun.">
        <title>Thousands of microbial genomes shed light on interconnected biogeochemical processes in an aquifer system.</title>
        <authorList>
            <person name="Anantharaman K."/>
            <person name="Brown C.T."/>
            <person name="Hug L.A."/>
            <person name="Sharon I."/>
            <person name="Castelle C.J."/>
            <person name="Probst A.J."/>
            <person name="Thomas B.C."/>
            <person name="Singh A."/>
            <person name="Wilkins M.J."/>
            <person name="Karaoz U."/>
            <person name="Brodie E.L."/>
            <person name="Williams K.H."/>
            <person name="Hubbard S.S."/>
            <person name="Banfield J.F."/>
        </authorList>
    </citation>
    <scope>NUCLEOTIDE SEQUENCE [LARGE SCALE GENOMIC DNA]</scope>
</reference>
<comment type="caution">
    <text evidence="4">The sequence shown here is derived from an EMBL/GenBank/DDBJ whole genome shotgun (WGS) entry which is preliminary data.</text>
</comment>
<evidence type="ECO:0000313" key="5">
    <source>
        <dbReference type="Proteomes" id="UP000176665"/>
    </source>
</evidence>
<dbReference type="InterPro" id="IPR051257">
    <property type="entry name" value="Diverse_CBS-Domain"/>
</dbReference>
<evidence type="ECO:0000313" key="4">
    <source>
        <dbReference type="EMBL" id="OGG03101.1"/>
    </source>
</evidence>
<gene>
    <name evidence="4" type="ORF">A2W14_04495</name>
</gene>
<dbReference type="SUPFAM" id="SSF54631">
    <property type="entry name" value="CBS-domain pair"/>
    <property type="match status" value="1"/>
</dbReference>
<keyword evidence="1 2" id="KW-0129">CBS domain</keyword>
<dbReference type="InterPro" id="IPR000644">
    <property type="entry name" value="CBS_dom"/>
</dbReference>
<evidence type="ECO:0000256" key="2">
    <source>
        <dbReference type="PROSITE-ProRule" id="PRU00703"/>
    </source>
</evidence>
<evidence type="ECO:0000256" key="1">
    <source>
        <dbReference type="ARBA" id="ARBA00023122"/>
    </source>
</evidence>
<dbReference type="CDD" id="cd02205">
    <property type="entry name" value="CBS_pair_SF"/>
    <property type="match status" value="1"/>
</dbReference>
<name>A0A1F5YS94_9BACT</name>
<dbReference type="PANTHER" id="PTHR43080:SF26">
    <property type="entry name" value="REGULATORY PROTEIN"/>
    <property type="match status" value="1"/>
</dbReference>
<sequence length="198" mass="23321">MEVSRLMRKKPRTVKLDTPLDIVWTLFAVKQMHMVPVVDEKNCLKGIITPEDLLKNLVPDYRNFFTEFYPDAPSIEDIEDQIDQQVHLTANDIMNKKVYTAYDYMDLFKALSRMMAYNVRILPVIDDDDHLKGFLVEKDIFRYLFTKKHHLFVKLKKIKKGATPTWSKKKKKVSLRELAENPKSKPSKLLKHLISKIK</sequence>
<dbReference type="PANTHER" id="PTHR43080">
    <property type="entry name" value="CBS DOMAIN-CONTAINING PROTEIN CBSX3, MITOCHONDRIAL"/>
    <property type="match status" value="1"/>
</dbReference>
<organism evidence="4 5">
    <name type="scientific">Candidatus Gottesmanbacteria bacterium RBG_16_37_8</name>
    <dbReference type="NCBI Taxonomy" id="1798371"/>
    <lineage>
        <taxon>Bacteria</taxon>
        <taxon>Candidatus Gottesmaniibacteriota</taxon>
    </lineage>
</organism>
<accession>A0A1F5YS94</accession>